<organism evidence="2">
    <name type="scientific">freshwater metagenome</name>
    <dbReference type="NCBI Taxonomy" id="449393"/>
    <lineage>
        <taxon>unclassified sequences</taxon>
        <taxon>metagenomes</taxon>
        <taxon>ecological metagenomes</taxon>
    </lineage>
</organism>
<accession>A0A6J6NPU0</accession>
<evidence type="ECO:0000256" key="1">
    <source>
        <dbReference type="SAM" id="MobiDB-lite"/>
    </source>
</evidence>
<sequence>MRTPVRSWTWSSTASELVASRTADVAKPSISSQPLSSATTSASAVKDVSASMPVWETAPAPGPTSIRCSARRSGSL</sequence>
<protein>
    <submittedName>
        <fullName evidence="2">Unannotated protein</fullName>
    </submittedName>
</protein>
<dbReference type="EMBL" id="CAEZXR010000008">
    <property type="protein sequence ID" value="CAB4686685.1"/>
    <property type="molecule type" value="Genomic_DNA"/>
</dbReference>
<feature type="region of interest" description="Disordered" evidence="1">
    <location>
        <begin position="23"/>
        <end position="76"/>
    </location>
</feature>
<gene>
    <name evidence="2" type="ORF">UFOPK2579_00152</name>
</gene>
<name>A0A6J6NPU0_9ZZZZ</name>
<feature type="compositionally biased region" description="Polar residues" evidence="1">
    <location>
        <begin position="29"/>
        <end position="43"/>
    </location>
</feature>
<dbReference type="AlphaFoldDB" id="A0A6J6NPU0"/>
<proteinExistence type="predicted"/>
<reference evidence="2" key="1">
    <citation type="submission" date="2020-05" db="EMBL/GenBank/DDBJ databases">
        <authorList>
            <person name="Chiriac C."/>
            <person name="Salcher M."/>
            <person name="Ghai R."/>
            <person name="Kavagutti S V."/>
        </authorList>
    </citation>
    <scope>NUCLEOTIDE SEQUENCE</scope>
</reference>
<evidence type="ECO:0000313" key="2">
    <source>
        <dbReference type="EMBL" id="CAB4686685.1"/>
    </source>
</evidence>